<proteinExistence type="predicted"/>
<keyword evidence="2" id="KW-1185">Reference proteome</keyword>
<evidence type="ECO:0000313" key="2">
    <source>
        <dbReference type="Proteomes" id="UP000887572"/>
    </source>
</evidence>
<protein>
    <submittedName>
        <fullName evidence="3">Uncharacterized protein</fullName>
    </submittedName>
</protein>
<dbReference type="WBParaSite" id="Gr19_v10_g4358.t1">
    <property type="protein sequence ID" value="Gr19_v10_g4358.t1"/>
    <property type="gene ID" value="Gr19_v10_g4358"/>
</dbReference>
<dbReference type="AlphaFoldDB" id="A0A914HSY5"/>
<feature type="region of interest" description="Disordered" evidence="1">
    <location>
        <begin position="1"/>
        <end position="28"/>
    </location>
</feature>
<evidence type="ECO:0000313" key="3">
    <source>
        <dbReference type="WBParaSite" id="Gr19_v10_g4358.t1"/>
    </source>
</evidence>
<sequence length="66" mass="7716">MPKTLLKFGKLTNQQQQQKSAAQHSSEYNKLKAKMRGLSVVRRIEKVENDQQKKTKLNNKMCAKKR</sequence>
<organism evidence="2 3">
    <name type="scientific">Globodera rostochiensis</name>
    <name type="common">Golden nematode worm</name>
    <name type="synonym">Heterodera rostochiensis</name>
    <dbReference type="NCBI Taxonomy" id="31243"/>
    <lineage>
        <taxon>Eukaryota</taxon>
        <taxon>Metazoa</taxon>
        <taxon>Ecdysozoa</taxon>
        <taxon>Nematoda</taxon>
        <taxon>Chromadorea</taxon>
        <taxon>Rhabditida</taxon>
        <taxon>Tylenchina</taxon>
        <taxon>Tylenchomorpha</taxon>
        <taxon>Tylenchoidea</taxon>
        <taxon>Heteroderidae</taxon>
        <taxon>Heteroderinae</taxon>
        <taxon>Globodera</taxon>
    </lineage>
</organism>
<dbReference type="Proteomes" id="UP000887572">
    <property type="component" value="Unplaced"/>
</dbReference>
<evidence type="ECO:0000256" key="1">
    <source>
        <dbReference type="SAM" id="MobiDB-lite"/>
    </source>
</evidence>
<feature type="compositionally biased region" description="Polar residues" evidence="1">
    <location>
        <begin position="19"/>
        <end position="28"/>
    </location>
</feature>
<name>A0A914HSY5_GLORO</name>
<reference evidence="3" key="1">
    <citation type="submission" date="2022-11" db="UniProtKB">
        <authorList>
            <consortium name="WormBaseParasite"/>
        </authorList>
    </citation>
    <scope>IDENTIFICATION</scope>
</reference>
<accession>A0A914HSY5</accession>